<feature type="active site" description="Nucleophile" evidence="2">
    <location>
        <position position="341"/>
    </location>
</feature>
<name>A0A3P9H6K7_ORYLA</name>
<dbReference type="Gene3D" id="3.60.20.40">
    <property type="match status" value="1"/>
</dbReference>
<comment type="similarity">
    <text evidence="1">Belongs to the gamma-glutamyltransferase family.</text>
</comment>
<evidence type="ECO:0000256" key="3">
    <source>
        <dbReference type="PIRSR" id="PIRSR600101-2"/>
    </source>
</evidence>
<feature type="binding site" evidence="3">
    <location>
        <position position="383"/>
    </location>
    <ligand>
        <name>L-glutamate</name>
        <dbReference type="ChEBI" id="CHEBI:29985"/>
    </ligand>
</feature>
<dbReference type="Proteomes" id="UP000265200">
    <property type="component" value="Chromosome 12"/>
</dbReference>
<dbReference type="GO" id="GO:0036374">
    <property type="term" value="F:glutathione hydrolase activity"/>
    <property type="evidence" value="ECO:0007669"/>
    <property type="project" value="InterPro"/>
</dbReference>
<feature type="binding site" evidence="3">
    <location>
        <position position="66"/>
    </location>
    <ligand>
        <name>L-glutamate</name>
        <dbReference type="ChEBI" id="CHEBI:29985"/>
    </ligand>
</feature>
<dbReference type="PANTHER" id="PTHR11686:SF53">
    <property type="entry name" value="GLUTATHIONE HYDROLASE"/>
    <property type="match status" value="1"/>
</dbReference>
<dbReference type="FunFam" id="1.10.246.130:FF:000001">
    <property type="entry name" value="Gamma-glutamyltransferase 5 isoform 1"/>
    <property type="match status" value="1"/>
</dbReference>
<evidence type="ECO:0000256" key="2">
    <source>
        <dbReference type="PIRSR" id="PIRSR600101-1"/>
    </source>
</evidence>
<dbReference type="AlphaFoldDB" id="A0A3P9H6K7"/>
<evidence type="ECO:0000313" key="5">
    <source>
        <dbReference type="Proteomes" id="UP000265200"/>
    </source>
</evidence>
<dbReference type="InterPro" id="IPR043138">
    <property type="entry name" value="GGT_lsub"/>
</dbReference>
<dbReference type="Gene3D" id="1.10.246.130">
    <property type="match status" value="1"/>
</dbReference>
<dbReference type="PRINTS" id="PR01210">
    <property type="entry name" value="GGTRANSPTASE"/>
</dbReference>
<dbReference type="InterPro" id="IPR000101">
    <property type="entry name" value="GGT_peptidase"/>
</dbReference>
<dbReference type="InterPro" id="IPR029055">
    <property type="entry name" value="Ntn_hydrolases_N"/>
</dbReference>
<dbReference type="InterPro" id="IPR043137">
    <property type="entry name" value="GGT_ssub_C"/>
</dbReference>
<sequence>AAVAADSKLCSDIGKEMLLQGGSAVDGAIAALLCTSVVNPQSMGIGGGSILAIRNKTGNVTVYNFRETVPKNSTLSLFVYNVDLNFAGSQWIGVPGELRGYEAVHKLYGKLPWAKLFEPTIKLARKGIPMPPYLSQRMVIKRDIIQLKPTALSEVLCNKNNVSLGKEEILKFPKLAETMETIAKQGADAFYNGMIGQDLIQDIKNAGGTLSMEDLRSFKVQVENAWTVPLGNIRMHIPPPPSGGPLLAFILGIMKDYPFTAGSPNVNEKIQMYHHYIEAVKFANGQKKNIRDPIFSDRKVTIKNMTCQSFSNRIRKMISPNSTHENTYYNNVEPPFDNFGTTHVSVMDQNGLVVSATSTINQLFGGAVYSPRTGIILNNELADFCFHNATNNFCSTAHDFCLSPVGERPPSSMAPTILESKSGGVLAIGGSGGSMITTAMALVNLNLIFFDSNIE</sequence>
<reference evidence="4 5" key="2">
    <citation type="submission" date="2017-04" db="EMBL/GenBank/DDBJ databases">
        <title>CpG methylation of centromeres and impact of large insertions on vertebrate speciation.</title>
        <authorList>
            <person name="Ichikawa K."/>
            <person name="Yoshimura J."/>
            <person name="Morishita S."/>
        </authorList>
    </citation>
    <scope>NUCLEOTIDE SEQUENCE</scope>
    <source>
        <strain evidence="4 5">HSOK</strain>
    </source>
</reference>
<dbReference type="GO" id="GO:0006751">
    <property type="term" value="P:glutathione catabolic process"/>
    <property type="evidence" value="ECO:0007669"/>
    <property type="project" value="InterPro"/>
</dbReference>
<protein>
    <submittedName>
        <fullName evidence="4">Gamma-glutamyltransferase 5b</fullName>
    </submittedName>
</protein>
<feature type="binding site" evidence="3">
    <location>
        <begin position="359"/>
        <end position="361"/>
    </location>
    <ligand>
        <name>L-glutamate</name>
        <dbReference type="ChEBI" id="CHEBI:29985"/>
    </ligand>
</feature>
<organism evidence="4 5">
    <name type="scientific">Oryzias latipes</name>
    <name type="common">Japanese rice fish</name>
    <name type="synonym">Japanese killifish</name>
    <dbReference type="NCBI Taxonomy" id="8090"/>
    <lineage>
        <taxon>Eukaryota</taxon>
        <taxon>Metazoa</taxon>
        <taxon>Chordata</taxon>
        <taxon>Craniata</taxon>
        <taxon>Vertebrata</taxon>
        <taxon>Euteleostomi</taxon>
        <taxon>Actinopterygii</taxon>
        <taxon>Neopterygii</taxon>
        <taxon>Teleostei</taxon>
        <taxon>Neoteleostei</taxon>
        <taxon>Acanthomorphata</taxon>
        <taxon>Ovalentaria</taxon>
        <taxon>Atherinomorphae</taxon>
        <taxon>Beloniformes</taxon>
        <taxon>Adrianichthyidae</taxon>
        <taxon>Oryziinae</taxon>
        <taxon>Oryzias</taxon>
    </lineage>
</organism>
<proteinExistence type="inferred from homology"/>
<dbReference type="PANTHER" id="PTHR11686">
    <property type="entry name" value="GAMMA GLUTAMYL TRANSPEPTIDASE"/>
    <property type="match status" value="1"/>
</dbReference>
<dbReference type="Pfam" id="PF01019">
    <property type="entry name" value="G_glu_transpept"/>
    <property type="match status" value="1"/>
</dbReference>
<reference evidence="4" key="4">
    <citation type="submission" date="2025-09" db="UniProtKB">
        <authorList>
            <consortium name="Ensembl"/>
        </authorList>
    </citation>
    <scope>IDENTIFICATION</scope>
    <source>
        <strain evidence="4">HSOK</strain>
    </source>
</reference>
<reference evidence="4" key="3">
    <citation type="submission" date="2025-08" db="UniProtKB">
        <authorList>
            <consortium name="Ensembl"/>
        </authorList>
    </citation>
    <scope>IDENTIFICATION</scope>
    <source>
        <strain evidence="4">HSOK</strain>
    </source>
</reference>
<accession>A0A3P9H6K7</accession>
<dbReference type="Ensembl" id="ENSORLT00015009810.1">
    <property type="protein sequence ID" value="ENSORLP00015003119.1"/>
    <property type="gene ID" value="ENSORLG00015003939.1"/>
</dbReference>
<feature type="binding site" evidence="3">
    <location>
        <position position="433"/>
    </location>
    <ligand>
        <name>L-glutamate</name>
        <dbReference type="ChEBI" id="CHEBI:29985"/>
    </ligand>
</feature>
<dbReference type="SUPFAM" id="SSF56235">
    <property type="entry name" value="N-terminal nucleophile aminohydrolases (Ntn hydrolases)"/>
    <property type="match status" value="1"/>
</dbReference>
<reference key="1">
    <citation type="journal article" date="2007" name="Nature">
        <title>The medaka draft genome and insights into vertebrate genome evolution.</title>
        <authorList>
            <person name="Kasahara M."/>
            <person name="Naruse K."/>
            <person name="Sasaki S."/>
            <person name="Nakatani Y."/>
            <person name="Qu W."/>
            <person name="Ahsan B."/>
            <person name="Yamada T."/>
            <person name="Nagayasu Y."/>
            <person name="Doi K."/>
            <person name="Kasai Y."/>
            <person name="Jindo T."/>
            <person name="Kobayashi D."/>
            <person name="Shimada A."/>
            <person name="Toyoda A."/>
            <person name="Kuroki Y."/>
            <person name="Fujiyama A."/>
            <person name="Sasaki T."/>
            <person name="Shimizu A."/>
            <person name="Asakawa S."/>
            <person name="Shimizu N."/>
            <person name="Hashimoto S."/>
            <person name="Yang J."/>
            <person name="Lee Y."/>
            <person name="Matsushima K."/>
            <person name="Sugano S."/>
            <person name="Sakaizumi M."/>
            <person name="Narita T."/>
            <person name="Ohishi K."/>
            <person name="Haga S."/>
            <person name="Ohta F."/>
            <person name="Nomoto H."/>
            <person name="Nogata K."/>
            <person name="Morishita T."/>
            <person name="Endo T."/>
            <person name="Shin-I T."/>
            <person name="Takeda H."/>
            <person name="Morishita S."/>
            <person name="Kohara Y."/>
        </authorList>
    </citation>
    <scope>NUCLEOTIDE SEQUENCE [LARGE SCALE GENOMIC DNA]</scope>
    <source>
        <strain>Hd-rR</strain>
    </source>
</reference>
<evidence type="ECO:0000313" key="4">
    <source>
        <dbReference type="Ensembl" id="ENSORLP00015003119.1"/>
    </source>
</evidence>
<evidence type="ECO:0000256" key="1">
    <source>
        <dbReference type="ARBA" id="ARBA00009381"/>
    </source>
</evidence>
<feature type="binding site" evidence="3">
    <location>
        <begin position="411"/>
        <end position="412"/>
    </location>
    <ligand>
        <name>L-glutamate</name>
        <dbReference type="ChEBI" id="CHEBI:29985"/>
    </ligand>
</feature>